<feature type="transmembrane region" description="Helical" evidence="1">
    <location>
        <begin position="72"/>
        <end position="96"/>
    </location>
</feature>
<organism evidence="4">
    <name type="scientific">Haemonchus placei</name>
    <name type="common">Barber's pole worm</name>
    <dbReference type="NCBI Taxonomy" id="6290"/>
    <lineage>
        <taxon>Eukaryota</taxon>
        <taxon>Metazoa</taxon>
        <taxon>Ecdysozoa</taxon>
        <taxon>Nematoda</taxon>
        <taxon>Chromadorea</taxon>
        <taxon>Rhabditida</taxon>
        <taxon>Rhabditina</taxon>
        <taxon>Rhabditomorpha</taxon>
        <taxon>Strongyloidea</taxon>
        <taxon>Trichostrongylidae</taxon>
        <taxon>Haemonchus</taxon>
    </lineage>
</organism>
<reference evidence="2 3" key="2">
    <citation type="submission" date="2018-11" db="EMBL/GenBank/DDBJ databases">
        <authorList>
            <consortium name="Pathogen Informatics"/>
        </authorList>
    </citation>
    <scope>NUCLEOTIDE SEQUENCE [LARGE SCALE GENOMIC DNA]</scope>
    <source>
        <strain evidence="2 3">MHpl1</strain>
    </source>
</reference>
<dbReference type="EMBL" id="UZAF01017399">
    <property type="protein sequence ID" value="VDO41231.1"/>
    <property type="molecule type" value="Genomic_DNA"/>
</dbReference>
<evidence type="ECO:0000256" key="1">
    <source>
        <dbReference type="SAM" id="Phobius"/>
    </source>
</evidence>
<protein>
    <submittedName>
        <fullName evidence="4">t-SNARE coiled-coil homology domain-containing protein</fullName>
    </submittedName>
</protein>
<sequence length="149" mass="17133">MSIDAEITKINEGIAKVHVALFKFNNQLDGILQSLNNKLGDFDDGVDNAVGKVNGVGLDIINIFKHFPGEALYYSLLITILVILNLLCLYMVYYIYKWIVERELRFDKELRKYRKKVYRLIDENRVATNPANIETPPPTYDEYISAADL</sequence>
<keyword evidence="1" id="KW-1133">Transmembrane helix</keyword>
<keyword evidence="3" id="KW-1185">Reference proteome</keyword>
<evidence type="ECO:0000313" key="4">
    <source>
        <dbReference type="WBParaSite" id="HPLM_0001083101-mRNA-1"/>
    </source>
</evidence>
<evidence type="ECO:0000313" key="3">
    <source>
        <dbReference type="Proteomes" id="UP000268014"/>
    </source>
</evidence>
<name>A0A0N4WIN6_HAEPC</name>
<dbReference type="WBParaSite" id="HPLM_0001083101-mRNA-1">
    <property type="protein sequence ID" value="HPLM_0001083101-mRNA-1"/>
    <property type="gene ID" value="HPLM_0001083101"/>
</dbReference>
<dbReference type="AlphaFoldDB" id="A0A0N4WIN6"/>
<keyword evidence="1" id="KW-0472">Membrane</keyword>
<dbReference type="Proteomes" id="UP000268014">
    <property type="component" value="Unassembled WGS sequence"/>
</dbReference>
<gene>
    <name evidence="2" type="ORF">HPLM_LOCUS10823</name>
</gene>
<keyword evidence="1" id="KW-0812">Transmembrane</keyword>
<accession>A0A0N4WIN6</accession>
<evidence type="ECO:0000313" key="2">
    <source>
        <dbReference type="EMBL" id="VDO41231.1"/>
    </source>
</evidence>
<reference evidence="4" key="1">
    <citation type="submission" date="2017-02" db="UniProtKB">
        <authorList>
            <consortium name="WormBaseParasite"/>
        </authorList>
    </citation>
    <scope>IDENTIFICATION</scope>
</reference>
<dbReference type="OrthoDB" id="5795195at2759"/>
<proteinExistence type="predicted"/>
<dbReference type="OMA" id="DLYANYH"/>